<accession>A0A0G0KB76</accession>
<sequence>MKKIITFVGATIIKMKRTFRIPLAVLAMTGIFSLFILPAVFAIIGILPLFTFPSLKRQENVIVGPVDSLPTLPKLEDIPQNYKISLQVGDIDTRKTEPVLPKELYIEKYPISELGYYIIQFKDVILPEWSQKVSDTGAIMIGYMPNNAFLVKMTEAQKSKARGITEIQWIGIFQPAYKISTSFKPPHNGTSIITILTFPHVDLDNVKSRLISLGGKIDSVSDNKETGGHIRLVIDLTHLANIARINNVMWIEPWIEPRLNVPAVER</sequence>
<protein>
    <submittedName>
        <fullName evidence="2">S-layer-related duplication domain protein</fullName>
    </submittedName>
</protein>
<dbReference type="EMBL" id="LBTJ01000024">
    <property type="protein sequence ID" value="KKQ37841.1"/>
    <property type="molecule type" value="Genomic_DNA"/>
</dbReference>
<evidence type="ECO:0000313" key="2">
    <source>
        <dbReference type="EMBL" id="KKQ37841.1"/>
    </source>
</evidence>
<keyword evidence="1" id="KW-1133">Transmembrane helix</keyword>
<keyword evidence="1" id="KW-0472">Membrane</keyword>
<dbReference type="Proteomes" id="UP000034471">
    <property type="component" value="Unassembled WGS sequence"/>
</dbReference>
<comment type="caution">
    <text evidence="2">The sequence shown here is derived from an EMBL/GenBank/DDBJ whole genome shotgun (WGS) entry which is preliminary data.</text>
</comment>
<evidence type="ECO:0000313" key="3">
    <source>
        <dbReference type="Proteomes" id="UP000034471"/>
    </source>
</evidence>
<name>A0A0G0KB76_9BACT</name>
<dbReference type="AlphaFoldDB" id="A0A0G0KB76"/>
<gene>
    <name evidence="2" type="ORF">US54_C0024G0008</name>
</gene>
<dbReference type="STRING" id="1618481.US54_C0024G0008"/>
<feature type="transmembrane region" description="Helical" evidence="1">
    <location>
        <begin position="21"/>
        <end position="50"/>
    </location>
</feature>
<organism evidence="2 3">
    <name type="scientific">Candidatus Roizmanbacteria bacterium GW2011_GWA2_37_7</name>
    <dbReference type="NCBI Taxonomy" id="1618481"/>
    <lineage>
        <taxon>Bacteria</taxon>
        <taxon>Candidatus Roizmaniibacteriota</taxon>
    </lineage>
</organism>
<keyword evidence="1" id="KW-0812">Transmembrane</keyword>
<reference evidence="2 3" key="1">
    <citation type="journal article" date="2015" name="Nature">
        <title>rRNA introns, odd ribosomes, and small enigmatic genomes across a large radiation of phyla.</title>
        <authorList>
            <person name="Brown C.T."/>
            <person name="Hug L.A."/>
            <person name="Thomas B.C."/>
            <person name="Sharon I."/>
            <person name="Castelle C.J."/>
            <person name="Singh A."/>
            <person name="Wilkins M.J."/>
            <person name="Williams K.H."/>
            <person name="Banfield J.F."/>
        </authorList>
    </citation>
    <scope>NUCLEOTIDE SEQUENCE [LARGE SCALE GENOMIC DNA]</scope>
</reference>
<proteinExistence type="predicted"/>
<evidence type="ECO:0000256" key="1">
    <source>
        <dbReference type="SAM" id="Phobius"/>
    </source>
</evidence>